<dbReference type="EMBL" id="JBAWTH010000041">
    <property type="protein sequence ID" value="KAL2283685.1"/>
    <property type="molecule type" value="Genomic_DNA"/>
</dbReference>
<sequence>MLLRAKSGQMLSVVPTHVLGSPTKGVQQPAVQCAQSTASSEECHSAVKTNFFPFSTRRCESLSSGNLLPNTDG</sequence>
<keyword evidence="2" id="KW-1185">Reference proteome</keyword>
<evidence type="ECO:0000313" key="2">
    <source>
        <dbReference type="Proteomes" id="UP001600888"/>
    </source>
</evidence>
<dbReference type="Proteomes" id="UP001600888">
    <property type="component" value="Unassembled WGS sequence"/>
</dbReference>
<reference evidence="1 2" key="1">
    <citation type="submission" date="2024-03" db="EMBL/GenBank/DDBJ databases">
        <title>A high-quality draft genome sequence of Diaporthe vaccinii, a causative agent of upright dieback and viscid rot disease in cranberry plants.</title>
        <authorList>
            <person name="Sarrasin M."/>
            <person name="Lang B.F."/>
            <person name="Burger G."/>
        </authorList>
    </citation>
    <scope>NUCLEOTIDE SEQUENCE [LARGE SCALE GENOMIC DNA]</scope>
    <source>
        <strain evidence="1 2">IS7</strain>
    </source>
</reference>
<accession>A0ABR4EMM0</accession>
<organism evidence="1 2">
    <name type="scientific">Diaporthe vaccinii</name>
    <dbReference type="NCBI Taxonomy" id="105482"/>
    <lineage>
        <taxon>Eukaryota</taxon>
        <taxon>Fungi</taxon>
        <taxon>Dikarya</taxon>
        <taxon>Ascomycota</taxon>
        <taxon>Pezizomycotina</taxon>
        <taxon>Sordariomycetes</taxon>
        <taxon>Sordariomycetidae</taxon>
        <taxon>Diaporthales</taxon>
        <taxon>Diaporthaceae</taxon>
        <taxon>Diaporthe</taxon>
        <taxon>Diaporthe eres species complex</taxon>
    </lineage>
</organism>
<name>A0ABR4EMM0_9PEZI</name>
<gene>
    <name evidence="1" type="ORF">FJTKL_09738</name>
</gene>
<proteinExistence type="predicted"/>
<protein>
    <submittedName>
        <fullName evidence="1">Uncharacterized protein</fullName>
    </submittedName>
</protein>
<evidence type="ECO:0000313" key="1">
    <source>
        <dbReference type="EMBL" id="KAL2283685.1"/>
    </source>
</evidence>
<comment type="caution">
    <text evidence="1">The sequence shown here is derived from an EMBL/GenBank/DDBJ whole genome shotgun (WGS) entry which is preliminary data.</text>
</comment>